<dbReference type="AlphaFoldDB" id="A0A1B7XRB4"/>
<accession>A0A1B7XRB4</accession>
<dbReference type="GeneID" id="28872607"/>
<proteinExistence type="predicted"/>
<name>A0A1B7XRB4_COLHI</name>
<gene>
    <name evidence="1" type="ORF">CH63R_13526</name>
</gene>
<sequence>MSKLLDEVSVCVARQTILIESRDLSDPDGPSLWHWEPIFQMPQDPTEDSSIQRDVEQPNAALDEAAGLIK</sequence>
<dbReference type="RefSeq" id="XP_018150818.1">
    <property type="nucleotide sequence ID" value="XM_018308500.1"/>
</dbReference>
<protein>
    <submittedName>
        <fullName evidence="1">Uncharacterized protein</fullName>
    </submittedName>
</protein>
<organism evidence="1 2">
    <name type="scientific">Colletotrichum higginsianum (strain IMI 349063)</name>
    <name type="common">Crucifer anthracnose fungus</name>
    <dbReference type="NCBI Taxonomy" id="759273"/>
    <lineage>
        <taxon>Eukaryota</taxon>
        <taxon>Fungi</taxon>
        <taxon>Dikarya</taxon>
        <taxon>Ascomycota</taxon>
        <taxon>Pezizomycotina</taxon>
        <taxon>Sordariomycetes</taxon>
        <taxon>Hypocreomycetidae</taxon>
        <taxon>Glomerellales</taxon>
        <taxon>Glomerellaceae</taxon>
        <taxon>Colletotrichum</taxon>
        <taxon>Colletotrichum destructivum species complex</taxon>
    </lineage>
</organism>
<evidence type="ECO:0000313" key="2">
    <source>
        <dbReference type="Proteomes" id="UP000092177"/>
    </source>
</evidence>
<comment type="caution">
    <text evidence="1">The sequence shown here is derived from an EMBL/GenBank/DDBJ whole genome shotgun (WGS) entry which is preliminary data.</text>
</comment>
<dbReference type="EMBL" id="LTAN01000010">
    <property type="protein sequence ID" value="OBR02300.1"/>
    <property type="molecule type" value="Genomic_DNA"/>
</dbReference>
<reference evidence="2" key="1">
    <citation type="journal article" date="2017" name="BMC Genomics">
        <title>Gapless genome assembly of Colletotrichum higginsianum reveals chromosome structure and association of transposable elements with secondary metabolite gene clusters.</title>
        <authorList>
            <person name="Dallery J.-F."/>
            <person name="Lapalu N."/>
            <person name="Zampounis A."/>
            <person name="Pigne S."/>
            <person name="Luyten I."/>
            <person name="Amselem J."/>
            <person name="Wittenberg A.H.J."/>
            <person name="Zhou S."/>
            <person name="de Queiroz M.V."/>
            <person name="Robin G.P."/>
            <person name="Auger A."/>
            <person name="Hainaut M."/>
            <person name="Henrissat B."/>
            <person name="Kim K.-T."/>
            <person name="Lee Y.-H."/>
            <person name="Lespinet O."/>
            <person name="Schwartz D.C."/>
            <person name="Thon M.R."/>
            <person name="O'Connell R.J."/>
        </authorList>
    </citation>
    <scope>NUCLEOTIDE SEQUENCE [LARGE SCALE GENOMIC DNA]</scope>
    <source>
        <strain evidence="2">IMI 349063</strain>
    </source>
</reference>
<dbReference type="KEGG" id="chig:CH63R_13526"/>
<dbReference type="Proteomes" id="UP000092177">
    <property type="component" value="Chromosome 10"/>
</dbReference>
<evidence type="ECO:0000313" key="1">
    <source>
        <dbReference type="EMBL" id="OBR02300.1"/>
    </source>
</evidence>
<keyword evidence="2" id="KW-1185">Reference proteome</keyword>
<dbReference type="VEuPathDB" id="FungiDB:CH63R_13526"/>